<name>A0A2S0WE36_9CORY</name>
<dbReference type="PANTHER" id="PTHR43229">
    <property type="entry name" value="NODULATION PROTEIN J"/>
    <property type="match status" value="1"/>
</dbReference>
<dbReference type="InterPro" id="IPR013525">
    <property type="entry name" value="ABC2_TM"/>
</dbReference>
<accession>A0A2S0WE36</accession>
<sequence>MTYALPPGTFSPRPRRAPVARMALAQGRVEAALMLRHGEQLMLNLIIPAAILIAAAKLPLPGAIDGRAAQLSHLVPVVFAVAASSAGFTGQAIALAFDRRYGALKRAGASGVPAWTIIAGKILGVLAMVAVQIIVLGALALALGWRVSAAGAAFGALTLLLGVACFTALGLLMGGSLSSELVLALANLAWLALVGTLGYVAYVGSLASAGWFNAVPTVALAGALSQAFVGVVDSAAWIALVAWAVLAVAAAVRWFRFDG</sequence>
<dbReference type="Proteomes" id="UP000244754">
    <property type="component" value="Chromosome"/>
</dbReference>
<keyword evidence="2" id="KW-0812">Transmembrane</keyword>
<dbReference type="InterPro" id="IPR051784">
    <property type="entry name" value="Nod_factor_ABC_transporter"/>
</dbReference>
<protein>
    <submittedName>
        <fullName evidence="5">Multidrug ABC transporter permease</fullName>
    </submittedName>
</protein>
<keyword evidence="4" id="KW-0472">Membrane</keyword>
<dbReference type="PANTHER" id="PTHR43229:SF2">
    <property type="entry name" value="NODULATION PROTEIN J"/>
    <property type="match status" value="1"/>
</dbReference>
<dbReference type="OrthoDB" id="160207at2"/>
<evidence type="ECO:0000313" key="6">
    <source>
        <dbReference type="Proteomes" id="UP000244754"/>
    </source>
</evidence>
<comment type="subcellular location">
    <subcellularLocation>
        <location evidence="1">Membrane</location>
        <topology evidence="1">Multi-pass membrane protein</topology>
    </subcellularLocation>
</comment>
<evidence type="ECO:0000256" key="4">
    <source>
        <dbReference type="ARBA" id="ARBA00023136"/>
    </source>
</evidence>
<proteinExistence type="predicted"/>
<dbReference type="KEGG" id="clia:C3E79_05780"/>
<keyword evidence="3" id="KW-1133">Transmembrane helix</keyword>
<dbReference type="GO" id="GO:0016020">
    <property type="term" value="C:membrane"/>
    <property type="evidence" value="ECO:0007669"/>
    <property type="project" value="UniProtKB-SubCell"/>
</dbReference>
<dbReference type="RefSeq" id="WP_108404056.1">
    <property type="nucleotide sequence ID" value="NZ_CP026948.1"/>
</dbReference>
<evidence type="ECO:0000313" key="5">
    <source>
        <dbReference type="EMBL" id="AWB84047.1"/>
    </source>
</evidence>
<organism evidence="5 6">
    <name type="scientific">Corynebacterium liangguodongii</name>
    <dbReference type="NCBI Taxonomy" id="2079535"/>
    <lineage>
        <taxon>Bacteria</taxon>
        <taxon>Bacillati</taxon>
        <taxon>Actinomycetota</taxon>
        <taxon>Actinomycetes</taxon>
        <taxon>Mycobacteriales</taxon>
        <taxon>Corynebacteriaceae</taxon>
        <taxon>Corynebacterium</taxon>
    </lineage>
</organism>
<gene>
    <name evidence="5" type="ORF">C3E79_05780</name>
</gene>
<dbReference type="AlphaFoldDB" id="A0A2S0WE36"/>
<evidence type="ECO:0000256" key="1">
    <source>
        <dbReference type="ARBA" id="ARBA00004141"/>
    </source>
</evidence>
<evidence type="ECO:0000256" key="2">
    <source>
        <dbReference type="ARBA" id="ARBA00022692"/>
    </source>
</evidence>
<dbReference type="GO" id="GO:0140359">
    <property type="term" value="F:ABC-type transporter activity"/>
    <property type="evidence" value="ECO:0007669"/>
    <property type="project" value="InterPro"/>
</dbReference>
<reference evidence="6" key="1">
    <citation type="submission" date="2018-01" db="EMBL/GenBank/DDBJ databases">
        <authorList>
            <person name="Li J."/>
        </authorList>
    </citation>
    <scope>NUCLEOTIDE SEQUENCE [LARGE SCALE GENOMIC DNA]</scope>
    <source>
        <strain evidence="6">2184</strain>
    </source>
</reference>
<keyword evidence="6" id="KW-1185">Reference proteome</keyword>
<evidence type="ECO:0000256" key="3">
    <source>
        <dbReference type="ARBA" id="ARBA00022989"/>
    </source>
</evidence>
<dbReference type="EMBL" id="CP026948">
    <property type="protein sequence ID" value="AWB84047.1"/>
    <property type="molecule type" value="Genomic_DNA"/>
</dbReference>
<dbReference type="Pfam" id="PF01061">
    <property type="entry name" value="ABC2_membrane"/>
    <property type="match status" value="1"/>
</dbReference>